<evidence type="ECO:0000313" key="2">
    <source>
        <dbReference type="Proteomes" id="UP000063699"/>
    </source>
</evidence>
<sequence length="161" mass="16959">MSYDLNSGPAAPLSPPRELRLQVRSRAAALGHVDGAWWPRSADPASEFPALIMALSSWGGPARHMAYHLDDWGPAESTLIVENWAVNLVGSRATPAHTVVVTGLNLERIRLLVIPPATPSGAARAMLRAASRSDTVSTVEDILADNGIAPSSGSPKTGPRP</sequence>
<dbReference type="AlphaFoldDB" id="A0A0N9HQH4"/>
<dbReference type="Pfam" id="PF19457">
    <property type="entry name" value="DUF5994"/>
    <property type="match status" value="1"/>
</dbReference>
<organism evidence="1 2">
    <name type="scientific">Kibdelosporangium phytohabitans</name>
    <dbReference type="NCBI Taxonomy" id="860235"/>
    <lineage>
        <taxon>Bacteria</taxon>
        <taxon>Bacillati</taxon>
        <taxon>Actinomycetota</taxon>
        <taxon>Actinomycetes</taxon>
        <taxon>Pseudonocardiales</taxon>
        <taxon>Pseudonocardiaceae</taxon>
        <taxon>Kibdelosporangium</taxon>
    </lineage>
</organism>
<evidence type="ECO:0000313" key="1">
    <source>
        <dbReference type="EMBL" id="ALG06972.1"/>
    </source>
</evidence>
<keyword evidence="2" id="KW-1185">Reference proteome</keyword>
<dbReference type="RefSeq" id="WP_054288943.1">
    <property type="nucleotide sequence ID" value="NZ_CP012752.1"/>
</dbReference>
<proteinExistence type="predicted"/>
<dbReference type="Proteomes" id="UP000063699">
    <property type="component" value="Chromosome"/>
</dbReference>
<protein>
    <submittedName>
        <fullName evidence="1">Uncharacterized protein</fullName>
    </submittedName>
</protein>
<accession>A0A0N9HQH4</accession>
<name>A0A0N9HQH4_9PSEU</name>
<dbReference type="STRING" id="860235.AOZ06_08570"/>
<dbReference type="EMBL" id="CP012752">
    <property type="protein sequence ID" value="ALG06972.1"/>
    <property type="molecule type" value="Genomic_DNA"/>
</dbReference>
<dbReference type="InterPro" id="IPR046036">
    <property type="entry name" value="DUF5994"/>
</dbReference>
<reference evidence="1 2" key="1">
    <citation type="submission" date="2015-07" db="EMBL/GenBank/DDBJ databases">
        <title>Genome sequencing of Kibdelosporangium phytohabitans.</title>
        <authorList>
            <person name="Qin S."/>
            <person name="Xing K."/>
        </authorList>
    </citation>
    <scope>NUCLEOTIDE SEQUENCE [LARGE SCALE GENOMIC DNA]</scope>
    <source>
        <strain evidence="1 2">KLBMP1111</strain>
    </source>
</reference>
<dbReference type="OrthoDB" id="3785441at2"/>
<dbReference type="KEGG" id="kphy:AOZ06_08570"/>
<gene>
    <name evidence="1" type="ORF">AOZ06_08570</name>
</gene>